<comment type="caution">
    <text evidence="2">The sequence shown here is derived from an EMBL/GenBank/DDBJ whole genome shotgun (WGS) entry which is preliminary data.</text>
</comment>
<gene>
    <name evidence="2" type="ORF">ANE_LOCUS9136</name>
</gene>
<dbReference type="InterPro" id="IPR044522">
    <property type="entry name" value="TSO1-like"/>
</dbReference>
<organism evidence="2 3">
    <name type="scientific">Arabis nemorensis</name>
    <dbReference type="NCBI Taxonomy" id="586526"/>
    <lineage>
        <taxon>Eukaryota</taxon>
        <taxon>Viridiplantae</taxon>
        <taxon>Streptophyta</taxon>
        <taxon>Embryophyta</taxon>
        <taxon>Tracheophyta</taxon>
        <taxon>Spermatophyta</taxon>
        <taxon>Magnoliopsida</taxon>
        <taxon>eudicotyledons</taxon>
        <taxon>Gunneridae</taxon>
        <taxon>Pentapetalae</taxon>
        <taxon>rosids</taxon>
        <taxon>malvids</taxon>
        <taxon>Brassicales</taxon>
        <taxon>Brassicaceae</taxon>
        <taxon>Arabideae</taxon>
        <taxon>Arabis</taxon>
    </lineage>
</organism>
<dbReference type="EMBL" id="CABITT030000003">
    <property type="protein sequence ID" value="VVA98691.1"/>
    <property type="molecule type" value="Genomic_DNA"/>
</dbReference>
<dbReference type="PANTHER" id="PTHR46159">
    <property type="entry name" value="PROTEIN TESMIN/TSO1-LIKE CXC 2"/>
    <property type="match status" value="1"/>
</dbReference>
<dbReference type="PANTHER" id="PTHR46159:SF12">
    <property type="entry name" value="PROTEIN TESMIN_TSO1-LIKE CXC 3-RELATED"/>
    <property type="match status" value="1"/>
</dbReference>
<keyword evidence="3" id="KW-1185">Reference proteome</keyword>
<dbReference type="GO" id="GO:0003700">
    <property type="term" value="F:DNA-binding transcription factor activity"/>
    <property type="evidence" value="ECO:0007669"/>
    <property type="project" value="InterPro"/>
</dbReference>
<accession>A0A565BBK1</accession>
<name>A0A565BBK1_9BRAS</name>
<sequence>MDTPQKTVTQIGTPVSKLKVENSPVFNYINSLSPIKSVKSIPIGQTLSSLNFSSPPSVFTSPHAASHKESRFRSHNNNASDPSKDDDSASNEEEGLVETEPPQVLKNDCITPKVINGSCEDGGMDLQKMCCDNVKAKSETPDWETLIAESELLIYGSPNDSEAFRCLLQRTSNSETRLSGGPMSTLEPVNPSVGANYEPESSDVRILL</sequence>
<feature type="region of interest" description="Disordered" evidence="1">
    <location>
        <begin position="174"/>
        <end position="202"/>
    </location>
</feature>
<evidence type="ECO:0000313" key="2">
    <source>
        <dbReference type="EMBL" id="VVA98691.1"/>
    </source>
</evidence>
<feature type="region of interest" description="Disordered" evidence="1">
    <location>
        <begin position="52"/>
        <end position="103"/>
    </location>
</feature>
<dbReference type="OrthoDB" id="1748494at2759"/>
<dbReference type="Proteomes" id="UP000489600">
    <property type="component" value="Unassembled WGS sequence"/>
</dbReference>
<reference evidence="2" key="1">
    <citation type="submission" date="2019-07" db="EMBL/GenBank/DDBJ databases">
        <authorList>
            <person name="Dittberner H."/>
        </authorList>
    </citation>
    <scope>NUCLEOTIDE SEQUENCE [LARGE SCALE GENOMIC DNA]</scope>
</reference>
<proteinExistence type="predicted"/>
<feature type="compositionally biased region" description="Acidic residues" evidence="1">
    <location>
        <begin position="88"/>
        <end position="97"/>
    </location>
</feature>
<protein>
    <submittedName>
        <fullName evidence="2">Uncharacterized protein</fullName>
    </submittedName>
</protein>
<dbReference type="AlphaFoldDB" id="A0A565BBK1"/>
<evidence type="ECO:0000313" key="3">
    <source>
        <dbReference type="Proteomes" id="UP000489600"/>
    </source>
</evidence>
<evidence type="ECO:0000256" key="1">
    <source>
        <dbReference type="SAM" id="MobiDB-lite"/>
    </source>
</evidence>